<accession>A0A224YFR2</accession>
<evidence type="ECO:0000256" key="1">
    <source>
        <dbReference type="SAM" id="MobiDB-lite"/>
    </source>
</evidence>
<organism evidence="2">
    <name type="scientific">Rhipicephalus zambeziensis</name>
    <dbReference type="NCBI Taxonomy" id="60191"/>
    <lineage>
        <taxon>Eukaryota</taxon>
        <taxon>Metazoa</taxon>
        <taxon>Ecdysozoa</taxon>
        <taxon>Arthropoda</taxon>
        <taxon>Chelicerata</taxon>
        <taxon>Arachnida</taxon>
        <taxon>Acari</taxon>
        <taxon>Parasitiformes</taxon>
        <taxon>Ixodida</taxon>
        <taxon>Ixodoidea</taxon>
        <taxon>Ixodidae</taxon>
        <taxon>Rhipicephalinae</taxon>
        <taxon>Rhipicephalus</taxon>
        <taxon>Rhipicephalus</taxon>
    </lineage>
</organism>
<sequence length="134" mass="14883">MAINNTNKDEKKKQTNKQTKTGVFHSGVNIYVADFLSPSHNPAAGRPESSMTVGNPYPSDECRRLAPFVKGVSHSLCSRPQTKNIKLNVQAEQAPCSGKTPQPSLLLVLGLKTPTTDLCRVEQKMVWFDELRRM</sequence>
<dbReference type="EMBL" id="GFPF01001897">
    <property type="protein sequence ID" value="MAA13043.1"/>
    <property type="molecule type" value="Transcribed_RNA"/>
</dbReference>
<feature type="region of interest" description="Disordered" evidence="1">
    <location>
        <begin position="1"/>
        <end position="21"/>
    </location>
</feature>
<evidence type="ECO:0000313" key="2">
    <source>
        <dbReference type="EMBL" id="MAA13043.1"/>
    </source>
</evidence>
<reference evidence="2" key="1">
    <citation type="journal article" date="2017" name="Parasit. Vectors">
        <title>Sialotranscriptomics of Rhipicephalus zambeziensis reveals intricate expression profiles of secretory proteins and suggests tight temporal transcriptional regulation during blood-feeding.</title>
        <authorList>
            <person name="de Castro M.H."/>
            <person name="de Klerk D."/>
            <person name="Pienaar R."/>
            <person name="Rees D.J.G."/>
            <person name="Mans B.J."/>
        </authorList>
    </citation>
    <scope>NUCLEOTIDE SEQUENCE</scope>
    <source>
        <tissue evidence="2">Salivary glands</tissue>
    </source>
</reference>
<proteinExistence type="predicted"/>
<name>A0A224YFR2_9ACAR</name>
<dbReference type="AlphaFoldDB" id="A0A224YFR2"/>
<protein>
    <submittedName>
        <fullName evidence="2">Uncharacterized protein</fullName>
    </submittedName>
</protein>